<dbReference type="Proteomes" id="UP001314170">
    <property type="component" value="Unassembled WGS sequence"/>
</dbReference>
<keyword evidence="2" id="KW-1185">Reference proteome</keyword>
<comment type="caution">
    <text evidence="1">The sequence shown here is derived from an EMBL/GenBank/DDBJ whole genome shotgun (WGS) entry which is preliminary data.</text>
</comment>
<accession>A0AAV1RW72</accession>
<gene>
    <name evidence="1" type="ORF">DCAF_LOCUS16045</name>
</gene>
<name>A0AAV1RW72_9ROSI</name>
<organism evidence="1 2">
    <name type="scientific">Dovyalis caffra</name>
    <dbReference type="NCBI Taxonomy" id="77055"/>
    <lineage>
        <taxon>Eukaryota</taxon>
        <taxon>Viridiplantae</taxon>
        <taxon>Streptophyta</taxon>
        <taxon>Embryophyta</taxon>
        <taxon>Tracheophyta</taxon>
        <taxon>Spermatophyta</taxon>
        <taxon>Magnoliopsida</taxon>
        <taxon>eudicotyledons</taxon>
        <taxon>Gunneridae</taxon>
        <taxon>Pentapetalae</taxon>
        <taxon>rosids</taxon>
        <taxon>fabids</taxon>
        <taxon>Malpighiales</taxon>
        <taxon>Salicaceae</taxon>
        <taxon>Flacourtieae</taxon>
        <taxon>Dovyalis</taxon>
    </lineage>
</organism>
<evidence type="ECO:0000313" key="1">
    <source>
        <dbReference type="EMBL" id="CAK7340963.1"/>
    </source>
</evidence>
<dbReference type="EMBL" id="CAWUPB010001160">
    <property type="protein sequence ID" value="CAK7340963.1"/>
    <property type="molecule type" value="Genomic_DNA"/>
</dbReference>
<evidence type="ECO:0000313" key="2">
    <source>
        <dbReference type="Proteomes" id="UP001314170"/>
    </source>
</evidence>
<protein>
    <submittedName>
        <fullName evidence="1">Uncharacterized protein</fullName>
    </submittedName>
</protein>
<reference evidence="1 2" key="1">
    <citation type="submission" date="2024-01" db="EMBL/GenBank/DDBJ databases">
        <authorList>
            <person name="Waweru B."/>
        </authorList>
    </citation>
    <scope>NUCLEOTIDE SEQUENCE [LARGE SCALE GENOMIC DNA]</scope>
</reference>
<proteinExistence type="predicted"/>
<sequence length="79" mass="8749">MQSLAIGNPFQVSGQVSESYGTKTHKTKYYGVGPAIEYAGKPSNHKAEQKHTVSAVHNEKMQGNLCMQKRCRSIQPLKD</sequence>
<dbReference type="AlphaFoldDB" id="A0AAV1RW72"/>